<gene>
    <name evidence="1" type="ordered locus">Cyan10605_2045</name>
</gene>
<dbReference type="HOGENOM" id="CLU_1737514_0_0_3"/>
<protein>
    <recommendedName>
        <fullName evidence="3">PIN domain-containing protein</fullName>
    </recommendedName>
</protein>
<organism evidence="1 2">
    <name type="scientific">Cyanobacterium aponinum (strain PCC 10605)</name>
    <dbReference type="NCBI Taxonomy" id="755178"/>
    <lineage>
        <taxon>Bacteria</taxon>
        <taxon>Bacillati</taxon>
        <taxon>Cyanobacteriota</taxon>
        <taxon>Cyanophyceae</taxon>
        <taxon>Oscillatoriophycideae</taxon>
        <taxon>Chroococcales</taxon>
        <taxon>Geminocystaceae</taxon>
        <taxon>Cyanobacterium</taxon>
    </lineage>
</organism>
<dbReference type="AlphaFoldDB" id="K9Z4R2"/>
<keyword evidence="2" id="KW-1185">Reference proteome</keyword>
<reference evidence="2" key="1">
    <citation type="journal article" date="2013" name="Proc. Natl. Acad. Sci. U.S.A.">
        <title>Improving the coverage of the cyanobacterial phylum using diversity-driven genome sequencing.</title>
        <authorList>
            <person name="Shih P.M."/>
            <person name="Wu D."/>
            <person name="Latifi A."/>
            <person name="Axen S.D."/>
            <person name="Fewer D.P."/>
            <person name="Talla E."/>
            <person name="Calteau A."/>
            <person name="Cai F."/>
            <person name="Tandeau de Marsac N."/>
            <person name="Rippka R."/>
            <person name="Herdman M."/>
            <person name="Sivonen K."/>
            <person name="Coursin T."/>
            <person name="Laurent T."/>
            <person name="Goodwin L."/>
            <person name="Nolan M."/>
            <person name="Davenport K.W."/>
            <person name="Han C.S."/>
            <person name="Rubin E.M."/>
            <person name="Eisen J.A."/>
            <person name="Woyke T."/>
            <person name="Gugger M."/>
            <person name="Kerfeld C.A."/>
        </authorList>
    </citation>
    <scope>NUCLEOTIDE SEQUENCE [LARGE SCALE GENOMIC DNA]</scope>
    <source>
        <strain evidence="2">PCC 10605</strain>
    </source>
</reference>
<dbReference type="Proteomes" id="UP000010480">
    <property type="component" value="Chromosome"/>
</dbReference>
<dbReference type="OrthoDB" id="512989at2"/>
<evidence type="ECO:0008006" key="3">
    <source>
        <dbReference type="Google" id="ProtNLM"/>
    </source>
</evidence>
<dbReference type="EMBL" id="CP003947">
    <property type="protein sequence ID" value="AFZ54134.1"/>
    <property type="molecule type" value="Genomic_DNA"/>
</dbReference>
<name>K9Z4R2_CYAAP</name>
<dbReference type="KEGG" id="can:Cyan10605_2045"/>
<dbReference type="STRING" id="755178.Cyan10605_2045"/>
<dbReference type="PATRIC" id="fig|755178.3.peg.2173"/>
<dbReference type="RefSeq" id="WP_015219859.1">
    <property type="nucleotide sequence ID" value="NC_019776.1"/>
</dbReference>
<dbReference type="eggNOG" id="ENOG5030KQZ">
    <property type="taxonomic scope" value="Bacteria"/>
</dbReference>
<accession>K9Z4R2</accession>
<evidence type="ECO:0000313" key="1">
    <source>
        <dbReference type="EMBL" id="AFZ54134.1"/>
    </source>
</evidence>
<proteinExistence type="predicted"/>
<sequence length="154" mass="17665">MFNLQRLCLDTNVYIIGIEDVDSPEAKILKAIGYFGKDNTTIDAEIILSHEVIDQIRRVGKYLWNKDKTGFAISLIWSRLNFHYVDVDFRWRELSSKIVSQGVIPTEDVEIYLTAKLGLCDCFVSSNRGLIKAIADFECLTPSEFVNKYFESIN</sequence>
<evidence type="ECO:0000313" key="2">
    <source>
        <dbReference type="Proteomes" id="UP000010480"/>
    </source>
</evidence>